<evidence type="ECO:0000313" key="3">
    <source>
        <dbReference type="Proteomes" id="UP000019184"/>
    </source>
</evidence>
<dbReference type="OrthoDB" id="915634at2"/>
<keyword evidence="3" id="KW-1185">Reference proteome</keyword>
<evidence type="ECO:0000256" key="1">
    <source>
        <dbReference type="SAM" id="MobiDB-lite"/>
    </source>
</evidence>
<dbReference type="AlphaFoldDB" id="A0A7U7J2X3"/>
<proteinExistence type="predicted"/>
<dbReference type="EMBL" id="CBTK010000167">
    <property type="protein sequence ID" value="CDH45499.1"/>
    <property type="molecule type" value="Genomic_DNA"/>
</dbReference>
<feature type="compositionally biased region" description="Basic and acidic residues" evidence="1">
    <location>
        <begin position="138"/>
        <end position="153"/>
    </location>
</feature>
<accession>A0A7U7J2X3</accession>
<gene>
    <name evidence="2" type="ORF">BN874_2490003</name>
</gene>
<evidence type="ECO:0000313" key="2">
    <source>
        <dbReference type="EMBL" id="CDH45499.1"/>
    </source>
</evidence>
<protein>
    <submittedName>
        <fullName evidence="2">Relaxase/mobilization nuclease topoisomerase/primase fusion protein</fullName>
    </submittedName>
</protein>
<feature type="region of interest" description="Disordered" evidence="1">
    <location>
        <begin position="132"/>
        <end position="153"/>
    </location>
</feature>
<reference evidence="2 3" key="1">
    <citation type="journal article" date="2014" name="ISME J.">
        <title>Candidatus Competibacter-lineage genomes retrieved from metagenomes reveal functional metabolic diversity.</title>
        <authorList>
            <person name="McIlroy S.J."/>
            <person name="Albertsen M."/>
            <person name="Andresen E.K."/>
            <person name="Saunders A.M."/>
            <person name="Kristiansen R."/>
            <person name="Stokholm-Bjerregaard M."/>
            <person name="Nielsen K.L."/>
            <person name="Nielsen P.H."/>
        </authorList>
    </citation>
    <scope>NUCLEOTIDE SEQUENCE [LARGE SCALE GENOMIC DNA]</scope>
    <source>
        <strain evidence="2 3">Run_B_J11</strain>
    </source>
</reference>
<name>A0A7U7J2X3_9GAMM</name>
<dbReference type="RefSeq" id="WP_034433272.1">
    <property type="nucleotide sequence ID" value="NZ_CBTK010000167.1"/>
</dbReference>
<sequence>MRAGSDEHYRITQKSDGHWVACNKTGQGIGDNIALVRDLEPGLGFLDAVARLTGEPVVQREPLAEAPRRTHPARLPQTRADRHAGRVYLHGRGISSDTLDHAERTGFLRYAGGSVLFVGRDARGGLRNVTKRLIAPGPDDKPKRDLAGSDKHYPPILPGNPRVVWIVEGGVDALAARDLAKQRGKAPPTVWVSGGATVRCFLDNPTVQTLLLHADSVVVVRDNECTAKKQAETDAAHDLQMARIRELRGNCADWQPPVGVKDVAELNGREQERVRAGRPD</sequence>
<organism evidence="2 3">
    <name type="scientific">Candidatus Contendobacter odensis Run_B_J11</name>
    <dbReference type="NCBI Taxonomy" id="1400861"/>
    <lineage>
        <taxon>Bacteria</taxon>
        <taxon>Pseudomonadati</taxon>
        <taxon>Pseudomonadota</taxon>
        <taxon>Gammaproteobacteria</taxon>
        <taxon>Candidatus Competibacteraceae</taxon>
        <taxon>Candidatus Contendibacter</taxon>
    </lineage>
</organism>
<dbReference type="Proteomes" id="UP000019184">
    <property type="component" value="Unassembled WGS sequence"/>
</dbReference>
<comment type="caution">
    <text evidence="2">The sequence shown here is derived from an EMBL/GenBank/DDBJ whole genome shotgun (WGS) entry which is preliminary data.</text>
</comment>